<dbReference type="Pfam" id="PF03988">
    <property type="entry name" value="DUF347"/>
    <property type="match status" value="4"/>
</dbReference>
<feature type="transmembrane region" description="Helical" evidence="1">
    <location>
        <begin position="89"/>
        <end position="109"/>
    </location>
</feature>
<feature type="transmembrane region" description="Helical" evidence="1">
    <location>
        <begin position="211"/>
        <end position="234"/>
    </location>
</feature>
<evidence type="ECO:0000313" key="2">
    <source>
        <dbReference type="EMBL" id="QPE06078.1"/>
    </source>
</evidence>
<dbReference type="Proteomes" id="UP000594480">
    <property type="component" value="Chromosome"/>
</dbReference>
<reference evidence="2 3" key="1">
    <citation type="submission" date="2020-11" db="EMBL/GenBank/DDBJ databases">
        <title>Amino acid is mineralized and recycled by bacteria in oceanic microbiome.</title>
        <authorList>
            <person name="Zheng L.Y."/>
        </authorList>
    </citation>
    <scope>NUCLEOTIDE SEQUENCE [LARGE SCALE GENOMIC DNA]</scope>
    <source>
        <strain evidence="2 3">A32-1</strain>
    </source>
</reference>
<organism evidence="2 3">
    <name type="scientific">Microbacterium schleiferi</name>
    <dbReference type="NCBI Taxonomy" id="69362"/>
    <lineage>
        <taxon>Bacteria</taxon>
        <taxon>Bacillati</taxon>
        <taxon>Actinomycetota</taxon>
        <taxon>Actinomycetes</taxon>
        <taxon>Micrococcales</taxon>
        <taxon>Microbacteriaceae</taxon>
        <taxon>Microbacterium</taxon>
    </lineage>
</organism>
<dbReference type="KEGG" id="msf:IT882_11695"/>
<feature type="transmembrane region" description="Helical" evidence="1">
    <location>
        <begin position="184"/>
        <end position="205"/>
    </location>
</feature>
<keyword evidence="3" id="KW-1185">Reference proteome</keyword>
<dbReference type="InterPro" id="IPR007136">
    <property type="entry name" value="DUF347"/>
</dbReference>
<evidence type="ECO:0000256" key="1">
    <source>
        <dbReference type="SAM" id="Phobius"/>
    </source>
</evidence>
<keyword evidence="1" id="KW-1133">Transmembrane helix</keyword>
<accession>A0A7S8N0I1</accession>
<name>A0A7S8N0I1_9MICO</name>
<feature type="transmembrane region" description="Helical" evidence="1">
    <location>
        <begin position="129"/>
        <end position="149"/>
    </location>
</feature>
<keyword evidence="1" id="KW-0472">Membrane</keyword>
<protein>
    <recommendedName>
        <fullName evidence="4">Membrane-anchored protein</fullName>
    </recommendedName>
</protein>
<sequence>MADKVPHVTALFWVVKVLTTAMGETGSDFLVTTIEPVIAVGAAFILLAGTLALQFRTRRYVPAIYWAAAGMVSVFGTMAADIVHVQFGIPYAISTAVFAVALAGTFALWWRSEHTLSIHSIRTTRREAFYWTTVLLTFALGTAAGDWTANALGLGYLMSGVLFAALIAIPAVGYGFFRLNAIVAFWIAYILTRPLGASFADWLAVSPGRGGAGFGTGTITVVLLIAIVGCVVVLSTTSIGEKAAAYSQG</sequence>
<dbReference type="AlphaFoldDB" id="A0A7S8N0I1"/>
<feature type="transmembrane region" description="Helical" evidence="1">
    <location>
        <begin position="155"/>
        <end position="177"/>
    </location>
</feature>
<feature type="transmembrane region" description="Helical" evidence="1">
    <location>
        <begin position="65"/>
        <end position="83"/>
    </location>
</feature>
<dbReference type="EMBL" id="CP064760">
    <property type="protein sequence ID" value="QPE06078.1"/>
    <property type="molecule type" value="Genomic_DNA"/>
</dbReference>
<gene>
    <name evidence="2" type="ORF">IT882_11695</name>
</gene>
<evidence type="ECO:0000313" key="3">
    <source>
        <dbReference type="Proteomes" id="UP000594480"/>
    </source>
</evidence>
<proteinExistence type="predicted"/>
<evidence type="ECO:0008006" key="4">
    <source>
        <dbReference type="Google" id="ProtNLM"/>
    </source>
</evidence>
<feature type="transmembrane region" description="Helical" evidence="1">
    <location>
        <begin position="33"/>
        <end position="53"/>
    </location>
</feature>
<keyword evidence="1" id="KW-0812">Transmembrane</keyword>